<dbReference type="Proteomes" id="UP000294853">
    <property type="component" value="Chromosome"/>
</dbReference>
<proteinExistence type="predicted"/>
<sequence length="268" mass="28256">MSRTSIAAVALIALAPVAALATPATAVASADAPHARKAAAKFKVIAKVNMTEAVAGEDKIKVKGRVKPNARGEKIVLQQRLDGNKKWAKTDTAKIKKNGTFVLKDKPSRGGEREYRVLKPGDDGIKKGYSKPMSVTVWAWEKLGYMPSGAKNAVTVNSGYIATEYYYPTIQTETAGTPGFIEYTLGKKCTTLRGTYALLDTSATGSTGTIAVSTDGAVRSTYNLAVGTIAADEELSVTDVFRLRFDFASSAAPAAAIPAIADAEVLCS</sequence>
<feature type="chain" id="PRO_5020464486" evidence="1">
    <location>
        <begin position="22"/>
        <end position="268"/>
    </location>
</feature>
<dbReference type="AlphaFoldDB" id="A0A4P7ICT3"/>
<gene>
    <name evidence="2" type="ORF">EXE58_02395</name>
</gene>
<evidence type="ECO:0000256" key="1">
    <source>
        <dbReference type="SAM" id="SignalP"/>
    </source>
</evidence>
<feature type="signal peptide" evidence="1">
    <location>
        <begin position="1"/>
        <end position="21"/>
    </location>
</feature>
<protein>
    <submittedName>
        <fullName evidence="2">DUF4369 domain-containing protein</fullName>
    </submittedName>
</protein>
<dbReference type="RefSeq" id="WP_135266403.1">
    <property type="nucleotide sequence ID" value="NZ_CP038436.1"/>
</dbReference>
<evidence type="ECO:0000313" key="2">
    <source>
        <dbReference type="EMBL" id="QBX54430.1"/>
    </source>
</evidence>
<name>A0A4P7ICT3_9ACTN</name>
<dbReference type="KEGG" id="nsn:EXE58_02395"/>
<accession>A0A4P7ICT3</accession>
<keyword evidence="3" id="KW-1185">Reference proteome</keyword>
<keyword evidence="1" id="KW-0732">Signal</keyword>
<organism evidence="2 3">
    <name type="scientific">Nocardioides seonyuensis</name>
    <dbReference type="NCBI Taxonomy" id="2518371"/>
    <lineage>
        <taxon>Bacteria</taxon>
        <taxon>Bacillati</taxon>
        <taxon>Actinomycetota</taxon>
        <taxon>Actinomycetes</taxon>
        <taxon>Propionibacteriales</taxon>
        <taxon>Nocardioidaceae</taxon>
        <taxon>Nocardioides</taxon>
    </lineage>
</organism>
<dbReference type="EMBL" id="CP038436">
    <property type="protein sequence ID" value="QBX54430.1"/>
    <property type="molecule type" value="Genomic_DNA"/>
</dbReference>
<dbReference type="OrthoDB" id="3779270at2"/>
<reference evidence="2 3" key="1">
    <citation type="submission" date="2019-03" db="EMBL/GenBank/DDBJ databases">
        <title>Three New Species of Nocardioides, Nocardioides euryhalodurans sp. nov., Nocardioides seonyuensis sp. nov. and Nocardioides eburneoflavus sp. nov. Iolated from Soil.</title>
        <authorList>
            <person name="Roh S.G."/>
            <person name="Lee C."/>
            <person name="Kim M.-K."/>
            <person name="Kim S.B."/>
        </authorList>
    </citation>
    <scope>NUCLEOTIDE SEQUENCE [LARGE SCALE GENOMIC DNA]</scope>
    <source>
        <strain evidence="2 3">MMS17-SY207-3</strain>
    </source>
</reference>
<evidence type="ECO:0000313" key="3">
    <source>
        <dbReference type="Proteomes" id="UP000294853"/>
    </source>
</evidence>